<keyword evidence="2" id="KW-1185">Reference proteome</keyword>
<name>A0A485MBK0_LYNPA</name>
<dbReference type="EMBL" id="CAAGRJ010000168">
    <property type="protein sequence ID" value="VFV17203.1"/>
    <property type="molecule type" value="Genomic_DNA"/>
</dbReference>
<evidence type="ECO:0000313" key="1">
    <source>
        <dbReference type="EMBL" id="VFV17203.1"/>
    </source>
</evidence>
<reference evidence="1 2" key="1">
    <citation type="submission" date="2019-01" db="EMBL/GenBank/DDBJ databases">
        <authorList>
            <person name="Alioto T."/>
            <person name="Alioto T."/>
        </authorList>
    </citation>
    <scope>NUCLEOTIDE SEQUENCE [LARGE SCALE GENOMIC DNA]</scope>
</reference>
<protein>
    <submittedName>
        <fullName evidence="1">Uncharacterized protein</fullName>
    </submittedName>
</protein>
<accession>A0A485MBK0</accession>
<evidence type="ECO:0000313" key="2">
    <source>
        <dbReference type="Proteomes" id="UP000386466"/>
    </source>
</evidence>
<dbReference type="Proteomes" id="UP000386466">
    <property type="component" value="Unassembled WGS sequence"/>
</dbReference>
<organism evidence="1 2">
    <name type="scientific">Lynx pardinus</name>
    <name type="common">Iberian lynx</name>
    <name type="synonym">Felis pardina</name>
    <dbReference type="NCBI Taxonomy" id="191816"/>
    <lineage>
        <taxon>Eukaryota</taxon>
        <taxon>Metazoa</taxon>
        <taxon>Chordata</taxon>
        <taxon>Craniata</taxon>
        <taxon>Vertebrata</taxon>
        <taxon>Euteleostomi</taxon>
        <taxon>Mammalia</taxon>
        <taxon>Eutheria</taxon>
        <taxon>Laurasiatheria</taxon>
        <taxon>Carnivora</taxon>
        <taxon>Feliformia</taxon>
        <taxon>Felidae</taxon>
        <taxon>Felinae</taxon>
        <taxon>Lynx</taxon>
    </lineage>
</organism>
<proteinExistence type="predicted"/>
<dbReference type="AlphaFoldDB" id="A0A485MBK0"/>
<gene>
    <name evidence="1" type="ORF">LYPA_23C015163</name>
</gene>
<sequence length="176" mass="19792">MPPFFWLTPITRSRHTSPANLCTAPILCREDAKQQTIHGRTFWSINSTRFGRNEVISKAKEEKHYLGSTVMCQDYDHQEGGGHRIAPQPRGPAKEELPPNFQLRTLPELFSDLTERTSAYAEDLGARKQANSQEALKITAQVFGVVLCITELSINQETRCNNLNRMSKAGLPKPQA</sequence>